<comment type="caution">
    <text evidence="15">The sequence shown here is derived from an EMBL/GenBank/DDBJ whole genome shotgun (WGS) entry which is preliminary data.</text>
</comment>
<dbReference type="CDD" id="cd15136">
    <property type="entry name" value="7tmA_Glyco_hormone_R"/>
    <property type="match status" value="1"/>
</dbReference>
<keyword evidence="4" id="KW-0433">Leucine-rich repeat</keyword>
<evidence type="ECO:0000256" key="6">
    <source>
        <dbReference type="ARBA" id="ARBA00022737"/>
    </source>
</evidence>
<gene>
    <name evidence="15" type="ORF">ANN_17352</name>
</gene>
<feature type="transmembrane region" description="Helical" evidence="13">
    <location>
        <begin position="250"/>
        <end position="272"/>
    </location>
</feature>
<keyword evidence="8" id="KW-0297">G-protein coupled receptor</keyword>
<feature type="region of interest" description="Disordered" evidence="12">
    <location>
        <begin position="455"/>
        <end position="486"/>
    </location>
</feature>
<keyword evidence="16" id="KW-1185">Reference proteome</keyword>
<evidence type="ECO:0000256" key="2">
    <source>
        <dbReference type="ARBA" id="ARBA00010663"/>
    </source>
</evidence>
<name>A0ABQ8SSQ0_PERAM</name>
<dbReference type="PRINTS" id="PR00237">
    <property type="entry name" value="GPCRRHODOPSN"/>
</dbReference>
<keyword evidence="5 13" id="KW-0812">Transmembrane</keyword>
<evidence type="ECO:0000256" key="1">
    <source>
        <dbReference type="ARBA" id="ARBA00004651"/>
    </source>
</evidence>
<dbReference type="SUPFAM" id="SSF81321">
    <property type="entry name" value="Family A G protein-coupled receptor-like"/>
    <property type="match status" value="1"/>
</dbReference>
<keyword evidence="3" id="KW-1003">Cell membrane</keyword>
<feature type="transmembrane region" description="Helical" evidence="13">
    <location>
        <begin position="81"/>
        <end position="101"/>
    </location>
</feature>
<keyword evidence="7 13" id="KW-1133">Transmembrane helix</keyword>
<feature type="transmembrane region" description="Helical" evidence="13">
    <location>
        <begin position="198"/>
        <end position="219"/>
    </location>
</feature>
<evidence type="ECO:0000256" key="5">
    <source>
        <dbReference type="ARBA" id="ARBA00022692"/>
    </source>
</evidence>
<dbReference type="Gene3D" id="1.20.1070.10">
    <property type="entry name" value="Rhodopsin 7-helix transmembrane proteins"/>
    <property type="match status" value="1"/>
</dbReference>
<evidence type="ECO:0000259" key="14">
    <source>
        <dbReference type="PROSITE" id="PS50262"/>
    </source>
</evidence>
<keyword evidence="10" id="KW-0675">Receptor</keyword>
<dbReference type="PROSITE" id="PS50262">
    <property type="entry name" value="G_PROTEIN_RECEP_F1_2"/>
    <property type="match status" value="1"/>
</dbReference>
<dbReference type="InterPro" id="IPR002131">
    <property type="entry name" value="Gphrmn_rcpt_fam"/>
</dbReference>
<sequence>MSINIGFDVSLSPLHSNSQGDLRFSSVTHILSFQADVTLRGKVHALCGNLSKNYRDVACHPAPDAFNPCEDLMGNWGLRGAVWLVAVAALVGNLAVLLVLLSSRFRMTVPKFLMCNLALADLCMGVYLLLIACMDARSIGAYFNHAIDWQIGPGCQVAGFLTVFASELSIFTLTVITSERWYTITYAIHLNKRLKLSTAGKIMAVGWLYAITMAALPLVGVSGYSKTRFLLFIALLSICLPMENKDPGDLAYLVTLLSFNGLAFWVICACYGRMYCSIRGGQDAVAALARSDMTVAKRMALLVFTDFACWAPIAFFGLTALAGYPLIDVPHTKILLVFFYPLNSCANPYLYALLTQQYRRDLFILLSRYGLCSQRAARYKGATGTVPRGCVGGIVGTCAGRVGGMAGSGCGGPSHRGSLLTTVTSVDSPNTRPGSLTAVPESATRRSTIELLPLGDNDQDIKHSPQGNHHDQGNGMPVNHKGTTFL</sequence>
<comment type="subcellular location">
    <subcellularLocation>
        <location evidence="1">Cell membrane</location>
        <topology evidence="1">Multi-pass membrane protein</topology>
    </subcellularLocation>
</comment>
<evidence type="ECO:0000313" key="16">
    <source>
        <dbReference type="Proteomes" id="UP001148838"/>
    </source>
</evidence>
<feature type="transmembrane region" description="Helical" evidence="13">
    <location>
        <begin position="113"/>
        <end position="137"/>
    </location>
</feature>
<organism evidence="15 16">
    <name type="scientific">Periplaneta americana</name>
    <name type="common">American cockroach</name>
    <name type="synonym">Blatta americana</name>
    <dbReference type="NCBI Taxonomy" id="6978"/>
    <lineage>
        <taxon>Eukaryota</taxon>
        <taxon>Metazoa</taxon>
        <taxon>Ecdysozoa</taxon>
        <taxon>Arthropoda</taxon>
        <taxon>Hexapoda</taxon>
        <taxon>Insecta</taxon>
        <taxon>Pterygota</taxon>
        <taxon>Neoptera</taxon>
        <taxon>Polyneoptera</taxon>
        <taxon>Dictyoptera</taxon>
        <taxon>Blattodea</taxon>
        <taxon>Blattoidea</taxon>
        <taxon>Blattidae</taxon>
        <taxon>Blattinae</taxon>
        <taxon>Periplaneta</taxon>
    </lineage>
</organism>
<feature type="domain" description="G-protein coupled receptors family 1 profile" evidence="14">
    <location>
        <begin position="92"/>
        <end position="351"/>
    </location>
</feature>
<comment type="similarity">
    <text evidence="2">Belongs to the G-protein coupled receptor 1 family.</text>
</comment>
<evidence type="ECO:0000313" key="15">
    <source>
        <dbReference type="EMBL" id="KAJ4437217.1"/>
    </source>
</evidence>
<dbReference type="PANTHER" id="PTHR24372">
    <property type="entry name" value="GLYCOPROTEIN HORMONE RECEPTOR"/>
    <property type="match status" value="1"/>
</dbReference>
<dbReference type="EMBL" id="JAJSOF020000021">
    <property type="protein sequence ID" value="KAJ4437217.1"/>
    <property type="molecule type" value="Genomic_DNA"/>
</dbReference>
<evidence type="ECO:0000256" key="4">
    <source>
        <dbReference type="ARBA" id="ARBA00022614"/>
    </source>
</evidence>
<evidence type="ECO:0000256" key="9">
    <source>
        <dbReference type="ARBA" id="ARBA00023136"/>
    </source>
</evidence>
<evidence type="ECO:0000256" key="13">
    <source>
        <dbReference type="SAM" id="Phobius"/>
    </source>
</evidence>
<dbReference type="InterPro" id="IPR000276">
    <property type="entry name" value="GPCR_Rhodpsn"/>
</dbReference>
<evidence type="ECO:0000256" key="7">
    <source>
        <dbReference type="ARBA" id="ARBA00022989"/>
    </source>
</evidence>
<feature type="transmembrane region" description="Helical" evidence="13">
    <location>
        <begin position="300"/>
        <end position="322"/>
    </location>
</feature>
<dbReference type="InterPro" id="IPR032675">
    <property type="entry name" value="LRR_dom_sf"/>
</dbReference>
<dbReference type="PRINTS" id="PR00373">
    <property type="entry name" value="GLYCHORMONER"/>
</dbReference>
<evidence type="ECO:0000256" key="12">
    <source>
        <dbReference type="SAM" id="MobiDB-lite"/>
    </source>
</evidence>
<proteinExistence type="inferred from homology"/>
<dbReference type="InterPro" id="IPR017452">
    <property type="entry name" value="GPCR_Rhodpsn_7TM"/>
</dbReference>
<evidence type="ECO:0000256" key="10">
    <source>
        <dbReference type="ARBA" id="ARBA00023170"/>
    </source>
</evidence>
<keyword evidence="9 13" id="KW-0472">Membrane</keyword>
<feature type="compositionally biased region" description="Basic and acidic residues" evidence="12">
    <location>
        <begin position="459"/>
        <end position="472"/>
    </location>
</feature>
<dbReference type="Proteomes" id="UP001148838">
    <property type="component" value="Unassembled WGS sequence"/>
</dbReference>
<keyword evidence="11" id="KW-0807">Transducer</keyword>
<keyword evidence="6" id="KW-0677">Repeat</keyword>
<evidence type="ECO:0000256" key="8">
    <source>
        <dbReference type="ARBA" id="ARBA00023040"/>
    </source>
</evidence>
<evidence type="ECO:0000256" key="3">
    <source>
        <dbReference type="ARBA" id="ARBA00022475"/>
    </source>
</evidence>
<feature type="transmembrane region" description="Helical" evidence="13">
    <location>
        <begin position="334"/>
        <end position="354"/>
    </location>
</feature>
<protein>
    <recommendedName>
        <fullName evidence="14">G-protein coupled receptors family 1 profile domain-containing protein</fullName>
    </recommendedName>
</protein>
<dbReference type="Gene3D" id="3.80.10.10">
    <property type="entry name" value="Ribonuclease Inhibitor"/>
    <property type="match status" value="1"/>
</dbReference>
<accession>A0ABQ8SSQ0</accession>
<feature type="transmembrane region" description="Helical" evidence="13">
    <location>
        <begin position="157"/>
        <end position="177"/>
    </location>
</feature>
<dbReference type="PROSITE" id="PS00237">
    <property type="entry name" value="G_PROTEIN_RECEP_F1_1"/>
    <property type="match status" value="1"/>
</dbReference>
<reference evidence="15 16" key="1">
    <citation type="journal article" date="2022" name="Allergy">
        <title>Genome assembly and annotation of Periplaneta americana reveal a comprehensive cockroach allergen profile.</title>
        <authorList>
            <person name="Wang L."/>
            <person name="Xiong Q."/>
            <person name="Saelim N."/>
            <person name="Wang L."/>
            <person name="Nong W."/>
            <person name="Wan A.T."/>
            <person name="Shi M."/>
            <person name="Liu X."/>
            <person name="Cao Q."/>
            <person name="Hui J.H.L."/>
            <person name="Sookrung N."/>
            <person name="Leung T.F."/>
            <person name="Tungtrongchitr A."/>
            <person name="Tsui S.K.W."/>
        </authorList>
    </citation>
    <scope>NUCLEOTIDE SEQUENCE [LARGE SCALE GENOMIC DNA]</scope>
    <source>
        <strain evidence="15">PWHHKU_190912</strain>
    </source>
</reference>
<dbReference type="Pfam" id="PF00001">
    <property type="entry name" value="7tm_1"/>
    <property type="match status" value="1"/>
</dbReference>
<evidence type="ECO:0000256" key="11">
    <source>
        <dbReference type="ARBA" id="ARBA00023224"/>
    </source>
</evidence>
<dbReference type="PANTHER" id="PTHR24372:SF74">
    <property type="entry name" value="LP13728P"/>
    <property type="match status" value="1"/>
</dbReference>